<proteinExistence type="predicted"/>
<dbReference type="SUPFAM" id="SSF56349">
    <property type="entry name" value="DNA breaking-rejoining enzymes"/>
    <property type="match status" value="1"/>
</dbReference>
<organism evidence="3 4">
    <name type="scientific">Streptomyces hirsutus</name>
    <dbReference type="NCBI Taxonomy" id="35620"/>
    <lineage>
        <taxon>Bacteria</taxon>
        <taxon>Bacillati</taxon>
        <taxon>Actinomycetota</taxon>
        <taxon>Actinomycetes</taxon>
        <taxon>Kitasatosporales</taxon>
        <taxon>Streptomycetaceae</taxon>
        <taxon>Streptomyces</taxon>
    </lineage>
</organism>
<name>A0ABZ1GLW6_9ACTN</name>
<feature type="region of interest" description="Disordered" evidence="2">
    <location>
        <begin position="27"/>
        <end position="56"/>
    </location>
</feature>
<dbReference type="InterPro" id="IPR013762">
    <property type="entry name" value="Integrase-like_cat_sf"/>
</dbReference>
<evidence type="ECO:0008006" key="5">
    <source>
        <dbReference type="Google" id="ProtNLM"/>
    </source>
</evidence>
<reference evidence="3 4" key="1">
    <citation type="submission" date="2022-10" db="EMBL/GenBank/DDBJ databases">
        <title>The complete genomes of actinobacterial strains from the NBC collection.</title>
        <authorList>
            <person name="Joergensen T.S."/>
            <person name="Alvarez Arevalo M."/>
            <person name="Sterndorff E.B."/>
            <person name="Faurdal D."/>
            <person name="Vuksanovic O."/>
            <person name="Mourched A.-S."/>
            <person name="Charusanti P."/>
            <person name="Shaw S."/>
            <person name="Blin K."/>
            <person name="Weber T."/>
        </authorList>
    </citation>
    <scope>NUCLEOTIDE SEQUENCE [LARGE SCALE GENOMIC DNA]</scope>
    <source>
        <strain evidence="3 4">NBC 01753</strain>
    </source>
</reference>
<accession>A0ABZ1GLW6</accession>
<evidence type="ECO:0000256" key="2">
    <source>
        <dbReference type="SAM" id="MobiDB-lite"/>
    </source>
</evidence>
<evidence type="ECO:0000256" key="1">
    <source>
        <dbReference type="ARBA" id="ARBA00023172"/>
    </source>
</evidence>
<evidence type="ECO:0000313" key="3">
    <source>
        <dbReference type="EMBL" id="WSD07171.1"/>
    </source>
</evidence>
<keyword evidence="4" id="KW-1185">Reference proteome</keyword>
<dbReference type="Gene3D" id="1.10.443.10">
    <property type="entry name" value="Intergrase catalytic core"/>
    <property type="match status" value="1"/>
</dbReference>
<dbReference type="Proteomes" id="UP001335325">
    <property type="component" value="Chromosome"/>
</dbReference>
<evidence type="ECO:0000313" key="4">
    <source>
        <dbReference type="Proteomes" id="UP001335325"/>
    </source>
</evidence>
<dbReference type="EMBL" id="CP109134">
    <property type="protein sequence ID" value="WSD07171.1"/>
    <property type="molecule type" value="Genomic_DNA"/>
</dbReference>
<gene>
    <name evidence="3" type="ORF">OIE73_16300</name>
</gene>
<sequence>MKAIQKLLGHSSYSLTADTYTSVLPQSEEAQAEAPCFGSTQLTSAAGRHPGTGGEA</sequence>
<protein>
    <recommendedName>
        <fullName evidence="5">Integrase</fullName>
    </recommendedName>
</protein>
<keyword evidence="1" id="KW-0233">DNA recombination</keyword>
<dbReference type="InterPro" id="IPR011010">
    <property type="entry name" value="DNA_brk_join_enz"/>
</dbReference>